<evidence type="ECO:0000259" key="3">
    <source>
        <dbReference type="PROSITE" id="PS51228"/>
    </source>
</evidence>
<sequence>MSSTEEQRKQLTEEQKEVLFAEFEDFADKATRLPSTPNQSQQLALYGLYKQGKFGDDRPAPPGMFDLKAKAKFKAWLAHENKEKEVAQEEYIALVKSLIEEYGEPTEKE</sequence>
<comment type="caution">
    <text evidence="4">The sequence shown here is derived from an EMBL/GenBank/DDBJ whole genome shotgun (WGS) entry which is preliminary data.</text>
</comment>
<dbReference type="PANTHER" id="PTHR23310:SF62">
    <property type="entry name" value="ACYL-COA BINDING PROTEIN 1, ISOFORM A"/>
    <property type="match status" value="1"/>
</dbReference>
<dbReference type="InterPro" id="IPR035984">
    <property type="entry name" value="Acyl-CoA-binding_sf"/>
</dbReference>
<comment type="similarity">
    <text evidence="1">Belongs to the ACBP family.</text>
</comment>
<feature type="domain" description="ACB" evidence="3">
    <location>
        <begin position="19"/>
        <end position="104"/>
    </location>
</feature>
<dbReference type="InterPro" id="IPR000582">
    <property type="entry name" value="Acyl-CoA-binding_protein"/>
</dbReference>
<dbReference type="Pfam" id="PF00887">
    <property type="entry name" value="ACBP"/>
    <property type="match status" value="1"/>
</dbReference>
<dbReference type="OrthoDB" id="346910at2759"/>
<dbReference type="SUPFAM" id="SSF47027">
    <property type="entry name" value="Acyl-CoA binding protein"/>
    <property type="match status" value="1"/>
</dbReference>
<dbReference type="PANTHER" id="PTHR23310">
    <property type="entry name" value="ACYL-COA-BINDING PROTEIN, ACBP"/>
    <property type="match status" value="1"/>
</dbReference>
<dbReference type="Proteomes" id="UP001150907">
    <property type="component" value="Unassembled WGS sequence"/>
</dbReference>
<keyword evidence="2" id="KW-0446">Lipid-binding</keyword>
<evidence type="ECO:0000313" key="5">
    <source>
        <dbReference type="Proteomes" id="UP001150907"/>
    </source>
</evidence>
<evidence type="ECO:0000256" key="2">
    <source>
        <dbReference type="ARBA" id="ARBA00023121"/>
    </source>
</evidence>
<organism evidence="4 5">
    <name type="scientific">Coemansia thaxteri</name>
    <dbReference type="NCBI Taxonomy" id="2663907"/>
    <lineage>
        <taxon>Eukaryota</taxon>
        <taxon>Fungi</taxon>
        <taxon>Fungi incertae sedis</taxon>
        <taxon>Zoopagomycota</taxon>
        <taxon>Kickxellomycotina</taxon>
        <taxon>Kickxellomycetes</taxon>
        <taxon>Kickxellales</taxon>
        <taxon>Kickxellaceae</taxon>
        <taxon>Coemansia</taxon>
    </lineage>
</organism>
<keyword evidence="5" id="KW-1185">Reference proteome</keyword>
<dbReference type="AlphaFoldDB" id="A0A9W8EK56"/>
<dbReference type="PROSITE" id="PS51228">
    <property type="entry name" value="ACB_2"/>
    <property type="match status" value="1"/>
</dbReference>
<name>A0A9W8EK56_9FUNG</name>
<dbReference type="PRINTS" id="PR00689">
    <property type="entry name" value="ACOABINDINGP"/>
</dbReference>
<dbReference type="InterPro" id="IPR014352">
    <property type="entry name" value="FERM/acyl-CoA-bd_prot_sf"/>
</dbReference>
<evidence type="ECO:0000313" key="4">
    <source>
        <dbReference type="EMBL" id="KAJ2007977.1"/>
    </source>
</evidence>
<dbReference type="EMBL" id="JANBQF010000014">
    <property type="protein sequence ID" value="KAJ2007977.1"/>
    <property type="molecule type" value="Genomic_DNA"/>
</dbReference>
<reference evidence="4" key="1">
    <citation type="submission" date="2022-07" db="EMBL/GenBank/DDBJ databases">
        <title>Phylogenomic reconstructions and comparative analyses of Kickxellomycotina fungi.</title>
        <authorList>
            <person name="Reynolds N.K."/>
            <person name="Stajich J.E."/>
            <person name="Barry K."/>
            <person name="Grigoriev I.V."/>
            <person name="Crous P."/>
            <person name="Smith M.E."/>
        </authorList>
    </citation>
    <scope>NUCLEOTIDE SEQUENCE</scope>
    <source>
        <strain evidence="4">IMI 214461</strain>
    </source>
</reference>
<evidence type="ECO:0000256" key="1">
    <source>
        <dbReference type="ARBA" id="ARBA00005567"/>
    </source>
</evidence>
<dbReference type="Gene3D" id="1.20.80.10">
    <property type="match status" value="1"/>
</dbReference>
<accession>A0A9W8EK56</accession>
<dbReference type="GO" id="GO:0000062">
    <property type="term" value="F:fatty-acyl-CoA binding"/>
    <property type="evidence" value="ECO:0007669"/>
    <property type="project" value="InterPro"/>
</dbReference>
<protein>
    <submittedName>
        <fullName evidence="4">Acyl-CoA-binding domain-containing protein 2</fullName>
    </submittedName>
</protein>
<dbReference type="GO" id="GO:0006631">
    <property type="term" value="P:fatty acid metabolic process"/>
    <property type="evidence" value="ECO:0007669"/>
    <property type="project" value="TreeGrafter"/>
</dbReference>
<gene>
    <name evidence="4" type="primary">ACBP2</name>
    <name evidence="4" type="ORF">H4R26_000485</name>
</gene>
<proteinExistence type="inferred from homology"/>